<dbReference type="AlphaFoldDB" id="A0A2W1NA86"/>
<protein>
    <submittedName>
        <fullName evidence="1">Uncharacterized protein</fullName>
    </submittedName>
</protein>
<proteinExistence type="predicted"/>
<evidence type="ECO:0000313" key="2">
    <source>
        <dbReference type="Proteomes" id="UP000214746"/>
    </source>
</evidence>
<reference evidence="1" key="1">
    <citation type="submission" date="2018-06" db="EMBL/GenBank/DDBJ databases">
        <title>Paenibacillus xerothermodurans sp. nov. an extremely dry heat resistant spore forming bacterium isolated from the soil of Cape Canaveral, Florida.</title>
        <authorList>
            <person name="Seuylemezian A."/>
            <person name="Kaur N."/>
            <person name="Patil P."/>
            <person name="Patil P."/>
            <person name="Mayilraj S."/>
            <person name="Vaishampayan P."/>
        </authorList>
    </citation>
    <scope>NUCLEOTIDE SEQUENCE [LARGE SCALE GENOMIC DNA]</scope>
    <source>
        <strain evidence="1">ATCC 27380</strain>
    </source>
</reference>
<dbReference type="EMBL" id="NHRJ02000002">
    <property type="protein sequence ID" value="PZE21569.1"/>
    <property type="molecule type" value="Genomic_DNA"/>
</dbReference>
<gene>
    <name evidence="1" type="ORF">CBW46_003730</name>
</gene>
<dbReference type="Proteomes" id="UP000214746">
    <property type="component" value="Unassembled WGS sequence"/>
</dbReference>
<comment type="caution">
    <text evidence="1">The sequence shown here is derived from an EMBL/GenBank/DDBJ whole genome shotgun (WGS) entry which is preliminary data.</text>
</comment>
<keyword evidence="2" id="KW-1185">Reference proteome</keyword>
<sequence>MDRLARPSFFEMRRECIRLDRECADV</sequence>
<dbReference type="RefSeq" id="WP_111361057.1">
    <property type="nucleotide sequence ID" value="NZ_NHRJ02000002.1"/>
</dbReference>
<organism evidence="1 2">
    <name type="scientific">Paenibacillus xerothermodurans</name>
    <dbReference type="NCBI Taxonomy" id="1977292"/>
    <lineage>
        <taxon>Bacteria</taxon>
        <taxon>Bacillati</taxon>
        <taxon>Bacillota</taxon>
        <taxon>Bacilli</taxon>
        <taxon>Bacillales</taxon>
        <taxon>Paenibacillaceae</taxon>
        <taxon>Paenibacillus</taxon>
    </lineage>
</organism>
<evidence type="ECO:0000313" key="1">
    <source>
        <dbReference type="EMBL" id="PZE21569.1"/>
    </source>
</evidence>
<accession>A0A2W1NA86</accession>
<name>A0A2W1NA86_PAEXE</name>